<evidence type="ECO:0000313" key="7">
    <source>
        <dbReference type="Proteomes" id="UP000694523"/>
    </source>
</evidence>
<accession>A0A8C6UN51</accession>
<evidence type="ECO:0000256" key="1">
    <source>
        <dbReference type="ARBA" id="ARBA00004604"/>
    </source>
</evidence>
<reference evidence="6" key="2">
    <citation type="submission" date="2025-09" db="UniProtKB">
        <authorList>
            <consortium name="Ensembl"/>
        </authorList>
    </citation>
    <scope>IDENTIFICATION</scope>
</reference>
<dbReference type="GO" id="GO:0005730">
    <property type="term" value="C:nucleolus"/>
    <property type="evidence" value="ECO:0007669"/>
    <property type="project" value="UniProtKB-SubCell"/>
</dbReference>
<dbReference type="InterPro" id="IPR009668">
    <property type="entry name" value="RNA_pol-assoc_fac_A49-like"/>
</dbReference>
<evidence type="ECO:0000256" key="2">
    <source>
        <dbReference type="ARBA" id="ARBA00009430"/>
    </source>
</evidence>
<dbReference type="Pfam" id="PF06870">
    <property type="entry name" value="RNA_pol_I_A49"/>
    <property type="match status" value="1"/>
</dbReference>
<dbReference type="GO" id="GO:0006351">
    <property type="term" value="P:DNA-templated transcription"/>
    <property type="evidence" value="ECO:0007669"/>
    <property type="project" value="InterPro"/>
</dbReference>
<reference evidence="6" key="1">
    <citation type="submission" date="2025-08" db="UniProtKB">
        <authorList>
            <consortium name="Ensembl"/>
        </authorList>
    </citation>
    <scope>IDENTIFICATION</scope>
</reference>
<dbReference type="GO" id="GO:0003677">
    <property type="term" value="F:DNA binding"/>
    <property type="evidence" value="ECO:0007669"/>
    <property type="project" value="InterPro"/>
</dbReference>
<dbReference type="GO" id="GO:0000428">
    <property type="term" value="C:DNA-directed RNA polymerase complex"/>
    <property type="evidence" value="ECO:0007669"/>
    <property type="project" value="UniProtKB-KW"/>
</dbReference>
<dbReference type="Ensembl" id="ENSNMLT00000043147.1">
    <property type="protein sequence ID" value="ENSNMLP00000038765.1"/>
    <property type="gene ID" value="ENSNMLG00000023906.1"/>
</dbReference>
<proteinExistence type="inferred from homology"/>
<keyword evidence="7" id="KW-1185">Reference proteome</keyword>
<organism evidence="6 7">
    <name type="scientific">Neogobius melanostomus</name>
    <name type="common">round goby</name>
    <dbReference type="NCBI Taxonomy" id="47308"/>
    <lineage>
        <taxon>Eukaryota</taxon>
        <taxon>Metazoa</taxon>
        <taxon>Chordata</taxon>
        <taxon>Craniata</taxon>
        <taxon>Vertebrata</taxon>
        <taxon>Euteleostomi</taxon>
        <taxon>Actinopterygii</taxon>
        <taxon>Neopterygii</taxon>
        <taxon>Teleostei</taxon>
        <taxon>Neoteleostei</taxon>
        <taxon>Acanthomorphata</taxon>
        <taxon>Gobiaria</taxon>
        <taxon>Gobiiformes</taxon>
        <taxon>Gobioidei</taxon>
        <taxon>Gobiidae</taxon>
        <taxon>Benthophilinae</taxon>
        <taxon>Neogobiini</taxon>
        <taxon>Neogobius</taxon>
    </lineage>
</organism>
<keyword evidence="3" id="KW-0240">DNA-directed RNA polymerase</keyword>
<keyword evidence="4" id="KW-0804">Transcription</keyword>
<evidence type="ECO:0000256" key="4">
    <source>
        <dbReference type="ARBA" id="ARBA00023163"/>
    </source>
</evidence>
<dbReference type="PANTHER" id="PTHR14440">
    <property type="entry name" value="DNA-DIRECTED RNA POLYMERASE I SUBUNIT RPA49"/>
    <property type="match status" value="1"/>
</dbReference>
<name>A0A8C6UN51_9GOBI</name>
<dbReference type="AlphaFoldDB" id="A0A8C6UN51"/>
<keyword evidence="5" id="KW-0539">Nucleus</keyword>
<comment type="subcellular location">
    <subcellularLocation>
        <location evidence="1">Nucleus</location>
        <location evidence="1">Nucleolus</location>
    </subcellularLocation>
</comment>
<evidence type="ECO:0000256" key="5">
    <source>
        <dbReference type="ARBA" id="ARBA00023242"/>
    </source>
</evidence>
<evidence type="ECO:0000313" key="6">
    <source>
        <dbReference type="Ensembl" id="ENSNMLP00000038765.1"/>
    </source>
</evidence>
<comment type="similarity">
    <text evidence="2">Belongs to the eukaryotic RPA49/POLR1E RNA polymerase subunit family.</text>
</comment>
<protein>
    <submittedName>
        <fullName evidence="6">Uncharacterized protein</fullName>
    </submittedName>
</protein>
<dbReference type="Proteomes" id="UP000694523">
    <property type="component" value="Unplaced"/>
</dbReference>
<sequence length="128" mass="14990">YIRKYAFVLCCSVTSNGVYYHSVLVQFSNGSVKNTDNLQFAMFKNMDERNPRKKVRRMLVAESDRLSMWAITLEYYVGVLNKQTMQMEVHNAQLFNLQPVIPGNGNMLYRPNCVTFTFCIKFLLTDYF</sequence>
<evidence type="ECO:0000256" key="3">
    <source>
        <dbReference type="ARBA" id="ARBA00022478"/>
    </source>
</evidence>